<dbReference type="AlphaFoldDB" id="A0A4Q9Q0H0"/>
<evidence type="ECO:0000313" key="1">
    <source>
        <dbReference type="EMBL" id="TBU60642.1"/>
    </source>
</evidence>
<evidence type="ECO:0000313" key="2">
    <source>
        <dbReference type="Proteomes" id="UP000292082"/>
    </source>
</evidence>
<dbReference type="Proteomes" id="UP000292082">
    <property type="component" value="Unassembled WGS sequence"/>
</dbReference>
<dbReference type="EMBL" id="ML145103">
    <property type="protein sequence ID" value="TBU60642.1"/>
    <property type="molecule type" value="Genomic_DNA"/>
</dbReference>
<gene>
    <name evidence="1" type="ORF">BD310DRAFT_309121</name>
</gene>
<name>A0A4Q9Q0H0_9APHY</name>
<proteinExistence type="predicted"/>
<protein>
    <submittedName>
        <fullName evidence="1">Uncharacterized protein</fullName>
    </submittedName>
</protein>
<sequence length="127" mass="13906">MQRTCFVANWRMSGKMTNCTRGAQQRGGSLMADLGSCGRVVGAQCLREHRQSRCRLVRVLHCQPAVPSRRGSPFVPSAAAALLGKQHGRWKHWGTEGPTRCVARSAGSATRYCSQPMLAQRPPAAMR</sequence>
<accession>A0A4Q9Q0H0</accession>
<keyword evidence="2" id="KW-1185">Reference proteome</keyword>
<organism evidence="1 2">
    <name type="scientific">Dichomitus squalens</name>
    <dbReference type="NCBI Taxonomy" id="114155"/>
    <lineage>
        <taxon>Eukaryota</taxon>
        <taxon>Fungi</taxon>
        <taxon>Dikarya</taxon>
        <taxon>Basidiomycota</taxon>
        <taxon>Agaricomycotina</taxon>
        <taxon>Agaricomycetes</taxon>
        <taxon>Polyporales</taxon>
        <taxon>Polyporaceae</taxon>
        <taxon>Dichomitus</taxon>
    </lineage>
</organism>
<reference evidence="1 2" key="1">
    <citation type="submission" date="2019-01" db="EMBL/GenBank/DDBJ databases">
        <title>Draft genome sequences of three monokaryotic isolates of the white-rot basidiomycete fungus Dichomitus squalens.</title>
        <authorList>
            <consortium name="DOE Joint Genome Institute"/>
            <person name="Lopez S.C."/>
            <person name="Andreopoulos B."/>
            <person name="Pangilinan J."/>
            <person name="Lipzen A."/>
            <person name="Riley R."/>
            <person name="Ahrendt S."/>
            <person name="Ng V."/>
            <person name="Barry K."/>
            <person name="Daum C."/>
            <person name="Grigoriev I.V."/>
            <person name="Hilden K.S."/>
            <person name="Makela M.R."/>
            <person name="de Vries R.P."/>
        </authorList>
    </citation>
    <scope>NUCLEOTIDE SEQUENCE [LARGE SCALE GENOMIC DNA]</scope>
    <source>
        <strain evidence="1 2">CBS 464.89</strain>
    </source>
</reference>